<protein>
    <recommendedName>
        <fullName evidence="5">OmpA-like domain-containing protein</fullName>
    </recommendedName>
</protein>
<dbReference type="PRINTS" id="PR01021">
    <property type="entry name" value="OMPADOMAIN"/>
</dbReference>
<dbReference type="InterPro" id="IPR006665">
    <property type="entry name" value="OmpA-like"/>
</dbReference>
<dbReference type="EMBL" id="LDJG01000023">
    <property type="protein sequence ID" value="KRG55529.1"/>
    <property type="molecule type" value="Genomic_DNA"/>
</dbReference>
<dbReference type="InterPro" id="IPR050330">
    <property type="entry name" value="Bact_OuterMem_StrucFunc"/>
</dbReference>
<comment type="subcellular location">
    <subcellularLocation>
        <location evidence="1">Cell outer membrane</location>
    </subcellularLocation>
</comment>
<gene>
    <name evidence="6" type="ORF">ABB22_14010</name>
</gene>
<dbReference type="Gene3D" id="3.30.1330.60">
    <property type="entry name" value="OmpA-like domain"/>
    <property type="match status" value="1"/>
</dbReference>
<proteinExistence type="predicted"/>
<dbReference type="PROSITE" id="PS51123">
    <property type="entry name" value="OMPA_2"/>
    <property type="match status" value="1"/>
</dbReference>
<dbReference type="InterPro" id="IPR006690">
    <property type="entry name" value="OMPA-like_CS"/>
</dbReference>
<keyword evidence="7" id="KW-1185">Reference proteome</keyword>
<reference evidence="6 7" key="1">
    <citation type="submission" date="2015-05" db="EMBL/GenBank/DDBJ databases">
        <title>Genome sequencing and analysis of members of genus Stenotrophomonas.</title>
        <authorList>
            <person name="Patil P.P."/>
            <person name="Midha S."/>
            <person name="Patil P.B."/>
        </authorList>
    </citation>
    <scope>NUCLEOTIDE SEQUENCE [LARGE SCALE GENOMIC DNA]</scope>
    <source>
        <strain evidence="6 7">DSM 12575</strain>
    </source>
</reference>
<evidence type="ECO:0000256" key="2">
    <source>
        <dbReference type="ARBA" id="ARBA00023136"/>
    </source>
</evidence>
<dbReference type="CDD" id="cd07185">
    <property type="entry name" value="OmpA_C-like"/>
    <property type="match status" value="1"/>
</dbReference>
<dbReference type="InterPro" id="IPR006664">
    <property type="entry name" value="OMP_bac"/>
</dbReference>
<organism evidence="6 7">
    <name type="scientific">Stenotrophomonas nitritireducens</name>
    <dbReference type="NCBI Taxonomy" id="83617"/>
    <lineage>
        <taxon>Bacteria</taxon>
        <taxon>Pseudomonadati</taxon>
        <taxon>Pseudomonadota</taxon>
        <taxon>Gammaproteobacteria</taxon>
        <taxon>Lysobacterales</taxon>
        <taxon>Lysobacteraceae</taxon>
        <taxon>Stenotrophomonas</taxon>
    </lineage>
</organism>
<dbReference type="Proteomes" id="UP000050902">
    <property type="component" value="Unassembled WGS sequence"/>
</dbReference>
<dbReference type="PROSITE" id="PS01068">
    <property type="entry name" value="OMPA_1"/>
    <property type="match status" value="1"/>
</dbReference>
<evidence type="ECO:0000313" key="7">
    <source>
        <dbReference type="Proteomes" id="UP000050902"/>
    </source>
</evidence>
<evidence type="ECO:0000256" key="4">
    <source>
        <dbReference type="PROSITE-ProRule" id="PRU00473"/>
    </source>
</evidence>
<feature type="domain" description="OmpA-like" evidence="5">
    <location>
        <begin position="33"/>
        <end position="148"/>
    </location>
</feature>
<keyword evidence="2 4" id="KW-0472">Membrane</keyword>
<comment type="caution">
    <text evidence="6">The sequence shown here is derived from an EMBL/GenBank/DDBJ whole genome shotgun (WGS) entry which is preliminary data.</text>
</comment>
<dbReference type="Pfam" id="PF00691">
    <property type="entry name" value="OmpA"/>
    <property type="match status" value="1"/>
</dbReference>
<accession>A0ABR5NHD5</accession>
<evidence type="ECO:0000259" key="5">
    <source>
        <dbReference type="PROSITE" id="PS51123"/>
    </source>
</evidence>
<keyword evidence="3" id="KW-0998">Cell outer membrane</keyword>
<dbReference type="InterPro" id="IPR036737">
    <property type="entry name" value="OmpA-like_sf"/>
</dbReference>
<dbReference type="PANTHER" id="PTHR30329:SF21">
    <property type="entry name" value="LIPOPROTEIN YIAD-RELATED"/>
    <property type="match status" value="1"/>
</dbReference>
<sequence length="148" mass="15533">MEGDKAGTNPATATRALRPGAAAAATMAPQPAVAPRQAAISVQINFDFNSDRISGNSQAMVDNLATAMQAPQLGTRSFTVIGHTDGKGSLAYNQALSERRALAVKRELIRQGVPAARLNSAGKGMSELLNANDPYASENRRVEIRTGN</sequence>
<evidence type="ECO:0000256" key="1">
    <source>
        <dbReference type="ARBA" id="ARBA00004442"/>
    </source>
</evidence>
<dbReference type="PANTHER" id="PTHR30329">
    <property type="entry name" value="STATOR ELEMENT OF FLAGELLAR MOTOR COMPLEX"/>
    <property type="match status" value="1"/>
</dbReference>
<evidence type="ECO:0000313" key="6">
    <source>
        <dbReference type="EMBL" id="KRG55529.1"/>
    </source>
</evidence>
<name>A0ABR5NHD5_9GAMM</name>
<dbReference type="SUPFAM" id="SSF103088">
    <property type="entry name" value="OmpA-like"/>
    <property type="match status" value="1"/>
</dbReference>
<evidence type="ECO:0000256" key="3">
    <source>
        <dbReference type="ARBA" id="ARBA00023237"/>
    </source>
</evidence>